<sequence>MTPRPLARLALLLCALAAAPTSAAEGPRPSDQALTLATCHGRYMATVEHSRLVATENDAAKLRLGWLEAMMNAIAQEFLDHRSYGIELMRNRVNARAEMRSLFSTAEFDGDPRRRRLASAQIRRNLAGCDALFLGRRYLGI</sequence>
<dbReference type="EMBL" id="JAGISH010000010">
    <property type="protein sequence ID" value="MBP0484236.1"/>
    <property type="molecule type" value="Genomic_DNA"/>
</dbReference>
<dbReference type="RefSeq" id="WP_209362370.1">
    <property type="nucleotide sequence ID" value="NZ_JAGISH010000010.1"/>
</dbReference>
<comment type="caution">
    <text evidence="2">The sequence shown here is derived from an EMBL/GenBank/DDBJ whole genome shotgun (WGS) entry which is preliminary data.</text>
</comment>
<keyword evidence="1" id="KW-0732">Signal</keyword>
<gene>
    <name evidence="2" type="ORF">J5474_17295</name>
</gene>
<evidence type="ECO:0000313" key="3">
    <source>
        <dbReference type="Proteomes" id="UP000675940"/>
    </source>
</evidence>
<proteinExistence type="predicted"/>
<accession>A0A940S2M2</accession>
<feature type="signal peptide" evidence="1">
    <location>
        <begin position="1"/>
        <end position="23"/>
    </location>
</feature>
<protein>
    <submittedName>
        <fullName evidence="2">Uncharacterized protein</fullName>
    </submittedName>
</protein>
<organism evidence="2 3">
    <name type="scientific">Sagittula salina</name>
    <dbReference type="NCBI Taxonomy" id="2820268"/>
    <lineage>
        <taxon>Bacteria</taxon>
        <taxon>Pseudomonadati</taxon>
        <taxon>Pseudomonadota</taxon>
        <taxon>Alphaproteobacteria</taxon>
        <taxon>Rhodobacterales</taxon>
        <taxon>Roseobacteraceae</taxon>
        <taxon>Sagittula</taxon>
    </lineage>
</organism>
<feature type="chain" id="PRO_5038058958" evidence="1">
    <location>
        <begin position="24"/>
        <end position="141"/>
    </location>
</feature>
<evidence type="ECO:0000256" key="1">
    <source>
        <dbReference type="SAM" id="SignalP"/>
    </source>
</evidence>
<keyword evidence="3" id="KW-1185">Reference proteome</keyword>
<evidence type="ECO:0000313" key="2">
    <source>
        <dbReference type="EMBL" id="MBP0484236.1"/>
    </source>
</evidence>
<dbReference type="Proteomes" id="UP000675940">
    <property type="component" value="Unassembled WGS sequence"/>
</dbReference>
<dbReference type="AlphaFoldDB" id="A0A940S2M2"/>
<name>A0A940S2M2_9RHOB</name>
<reference evidence="2" key="1">
    <citation type="submission" date="2021-03" db="EMBL/GenBank/DDBJ databases">
        <title>Sagittula salina sp. nov. strain M10.9X isolated from the marine waste.</title>
        <authorList>
            <person name="Satari L."/>
            <person name="Molina-Menor E."/>
            <person name="Vidal-Verdu A."/>
            <person name="Pascual J."/>
            <person name="Pereto J."/>
            <person name="Porcar M."/>
        </authorList>
    </citation>
    <scope>NUCLEOTIDE SEQUENCE</scope>
    <source>
        <strain evidence="2">M10.9X</strain>
    </source>
</reference>